<proteinExistence type="predicted"/>
<dbReference type="PANTHER" id="PTHR10492">
    <property type="match status" value="1"/>
</dbReference>
<sequence>MKVDQKLGTYQQQEGQAPTIEWDEITSHLNARSFALYRPTGSPFTARRVCFFQPGQEENALIRASMKDTTLTAFFKLNRDDPNARQYFYREIPHHYVFHDKESVWKPRRNRARVIGRLYTVSVKQVERHCLRLLLINVKGPQSFQHLQTVDGVEYPTFKLAAIALNLLEDDRVWESTMTEAATYQIPHELRQLFVDICLYCNPANPLHLLESNMEHLMEDFIAQIVPLCAY</sequence>
<dbReference type="PANTHER" id="PTHR10492:SF57">
    <property type="entry name" value="ATP-DEPENDENT DNA HELICASE"/>
    <property type="match status" value="1"/>
</dbReference>
<protein>
    <submittedName>
        <fullName evidence="1">Uncharacterized protein</fullName>
    </submittedName>
</protein>
<accession>A0A8J2REB6</accession>
<gene>
    <name evidence="1" type="ORF">DGAL_LOCUS3285</name>
</gene>
<dbReference type="OrthoDB" id="1728974at2759"/>
<dbReference type="AlphaFoldDB" id="A0A8J2REB6"/>
<dbReference type="EMBL" id="CAKKLH010000047">
    <property type="protein sequence ID" value="CAH0100989.1"/>
    <property type="molecule type" value="Genomic_DNA"/>
</dbReference>
<evidence type="ECO:0000313" key="1">
    <source>
        <dbReference type="EMBL" id="CAH0100989.1"/>
    </source>
</evidence>
<name>A0A8J2REB6_9CRUS</name>
<dbReference type="Proteomes" id="UP000789390">
    <property type="component" value="Unassembled WGS sequence"/>
</dbReference>
<keyword evidence="2" id="KW-1185">Reference proteome</keyword>
<evidence type="ECO:0000313" key="2">
    <source>
        <dbReference type="Proteomes" id="UP000789390"/>
    </source>
</evidence>
<reference evidence="1" key="1">
    <citation type="submission" date="2021-11" db="EMBL/GenBank/DDBJ databases">
        <authorList>
            <person name="Schell T."/>
        </authorList>
    </citation>
    <scope>NUCLEOTIDE SEQUENCE</scope>
    <source>
        <strain evidence="1">M5</strain>
    </source>
</reference>
<organism evidence="1 2">
    <name type="scientific">Daphnia galeata</name>
    <dbReference type="NCBI Taxonomy" id="27404"/>
    <lineage>
        <taxon>Eukaryota</taxon>
        <taxon>Metazoa</taxon>
        <taxon>Ecdysozoa</taxon>
        <taxon>Arthropoda</taxon>
        <taxon>Crustacea</taxon>
        <taxon>Branchiopoda</taxon>
        <taxon>Diplostraca</taxon>
        <taxon>Cladocera</taxon>
        <taxon>Anomopoda</taxon>
        <taxon>Daphniidae</taxon>
        <taxon>Daphnia</taxon>
    </lineage>
</organism>
<comment type="caution">
    <text evidence="1">The sequence shown here is derived from an EMBL/GenBank/DDBJ whole genome shotgun (WGS) entry which is preliminary data.</text>
</comment>